<dbReference type="OrthoDB" id="5824383at2"/>
<dbReference type="AlphaFoldDB" id="A0A109D5D4"/>
<sequence length="191" mass="21740">MTDLRTNTEPQTKLHLCLKEAGLDSIKAITTGYEKELQSFIEENHSLFKHACKNKSDNSARQTLLGLLTKVHIDVSYRFESHKEASEAMQKVFDNTVGSEHSGKFQNANAQQLKLVTHLWLFIQGRLGMDYSLANDHAAATSTLLSRVSRNTDDEVRVEFMSSFYDGLNIYQTENKPSGFIHRLKRLFNLS</sequence>
<reference evidence="1 2" key="1">
    <citation type="submission" date="2015-11" db="EMBL/GenBank/DDBJ databases">
        <title>Draft WGS of Vibrio toranzoniae.</title>
        <authorList>
            <person name="Lasa A."/>
            <person name="Romalde J.L."/>
        </authorList>
    </citation>
    <scope>NUCLEOTIDE SEQUENCE [LARGE SCALE GENOMIC DNA]</scope>
    <source>
        <strain evidence="1 2">Vb 10.8</strain>
    </source>
</reference>
<dbReference type="GeneID" id="300181115"/>
<evidence type="ECO:0000313" key="2">
    <source>
        <dbReference type="Proteomes" id="UP000057389"/>
    </source>
</evidence>
<accession>A0A109D5D4</accession>
<dbReference type="EMBL" id="LMXU01000034">
    <property type="protein sequence ID" value="KWT99183.1"/>
    <property type="molecule type" value="Genomic_DNA"/>
</dbReference>
<keyword evidence="2" id="KW-1185">Reference proteome</keyword>
<evidence type="ECO:0000313" key="1">
    <source>
        <dbReference type="EMBL" id="KWT99183.1"/>
    </source>
</evidence>
<name>A0A109D5D4_9VIBR</name>
<dbReference type="Proteomes" id="UP000057389">
    <property type="component" value="Unassembled WGS sequence"/>
</dbReference>
<protein>
    <submittedName>
        <fullName evidence="1">Uncharacterized protein</fullName>
    </submittedName>
</protein>
<comment type="caution">
    <text evidence="1">The sequence shown here is derived from an EMBL/GenBank/DDBJ whole genome shotgun (WGS) entry which is preliminary data.</text>
</comment>
<organism evidence="1 2">
    <name type="scientific">Vibrio toranzoniae</name>
    <dbReference type="NCBI Taxonomy" id="1194427"/>
    <lineage>
        <taxon>Bacteria</taxon>
        <taxon>Pseudomonadati</taxon>
        <taxon>Pseudomonadota</taxon>
        <taxon>Gammaproteobacteria</taxon>
        <taxon>Vibrionales</taxon>
        <taxon>Vibrionaceae</taxon>
        <taxon>Vibrio</taxon>
    </lineage>
</organism>
<proteinExistence type="predicted"/>
<dbReference type="RefSeq" id="WP_060469585.1">
    <property type="nucleotide sequence ID" value="NZ_AP025515.1"/>
</dbReference>
<gene>
    <name evidence="1" type="ORF">APQ14_17295</name>
</gene>